<protein>
    <recommendedName>
        <fullName evidence="3">DUF1232 domain-containing protein</fullName>
    </recommendedName>
</protein>
<dbReference type="RefSeq" id="WP_387250666.1">
    <property type="nucleotide sequence ID" value="NZ_JBIALX010000004.1"/>
</dbReference>
<dbReference type="EMBL" id="JBIALX010000004">
    <property type="protein sequence ID" value="MFF0453816.1"/>
    <property type="molecule type" value="Genomic_DNA"/>
</dbReference>
<proteinExistence type="predicted"/>
<evidence type="ECO:0000313" key="1">
    <source>
        <dbReference type="EMBL" id="MFF0453816.1"/>
    </source>
</evidence>
<evidence type="ECO:0008006" key="3">
    <source>
        <dbReference type="Google" id="ProtNLM"/>
    </source>
</evidence>
<sequence length="202" mass="22333">MFDDDLMRGLVERADAFQRALVATLCMNRAAVLTSDDRADREVAGLRRLIDDSLDYCRARALGAPPRIGPELLATRFREILGPDDLPFEEPGGIAAWFIDVVSIADYVVRTWNEPHASDSRCFDVLVACYSLAGMLQDDPLTPSSCELAELETAQQISDLRAVDGLAAPIDQDRLGALLAESQSLRESYARRFQDVAFRPSL</sequence>
<comment type="caution">
    <text evidence="1">The sequence shown here is derived from an EMBL/GenBank/DDBJ whole genome shotgun (WGS) entry which is preliminary data.</text>
</comment>
<gene>
    <name evidence="1" type="ORF">ACFYTH_10650</name>
</gene>
<reference evidence="1 2" key="1">
    <citation type="submission" date="2024-10" db="EMBL/GenBank/DDBJ databases">
        <title>The Natural Products Discovery Center: Release of the First 8490 Sequenced Strains for Exploring Actinobacteria Biosynthetic Diversity.</title>
        <authorList>
            <person name="Kalkreuter E."/>
            <person name="Kautsar S.A."/>
            <person name="Yang D."/>
            <person name="Bader C.D."/>
            <person name="Teijaro C.N."/>
            <person name="Fluegel L."/>
            <person name="Davis C.M."/>
            <person name="Simpson J.R."/>
            <person name="Lauterbach L."/>
            <person name="Steele A.D."/>
            <person name="Gui C."/>
            <person name="Meng S."/>
            <person name="Li G."/>
            <person name="Viehrig K."/>
            <person name="Ye F."/>
            <person name="Su P."/>
            <person name="Kiefer A.F."/>
            <person name="Nichols A."/>
            <person name="Cepeda A.J."/>
            <person name="Yan W."/>
            <person name="Fan B."/>
            <person name="Jiang Y."/>
            <person name="Adhikari A."/>
            <person name="Zheng C.-J."/>
            <person name="Schuster L."/>
            <person name="Cowan T.M."/>
            <person name="Smanski M.J."/>
            <person name="Chevrette M.G."/>
            <person name="De Carvalho L.P.S."/>
            <person name="Shen B."/>
        </authorList>
    </citation>
    <scope>NUCLEOTIDE SEQUENCE [LARGE SCALE GENOMIC DNA]</scope>
    <source>
        <strain evidence="1 2">NPDC004550</strain>
    </source>
</reference>
<dbReference type="Proteomes" id="UP001601521">
    <property type="component" value="Unassembled WGS sequence"/>
</dbReference>
<organism evidence="1 2">
    <name type="scientific">Nocardia africana</name>
    <dbReference type="NCBI Taxonomy" id="134964"/>
    <lineage>
        <taxon>Bacteria</taxon>
        <taxon>Bacillati</taxon>
        <taxon>Actinomycetota</taxon>
        <taxon>Actinomycetes</taxon>
        <taxon>Mycobacteriales</taxon>
        <taxon>Nocardiaceae</taxon>
        <taxon>Nocardia</taxon>
    </lineage>
</organism>
<name>A0ABW6NH97_9NOCA</name>
<evidence type="ECO:0000313" key="2">
    <source>
        <dbReference type="Proteomes" id="UP001601521"/>
    </source>
</evidence>
<accession>A0ABW6NH97</accession>
<keyword evidence="2" id="KW-1185">Reference proteome</keyword>